<dbReference type="EMBL" id="OUNR01000001">
    <property type="protein sequence ID" value="SPP63029.1"/>
    <property type="molecule type" value="Genomic_DNA"/>
</dbReference>
<dbReference type="AlphaFoldDB" id="A0A330L195"/>
<evidence type="ECO:0000256" key="2">
    <source>
        <dbReference type="ARBA" id="ARBA00022617"/>
    </source>
</evidence>
<dbReference type="PROSITE" id="PS51007">
    <property type="entry name" value="CYTC"/>
    <property type="match status" value="1"/>
</dbReference>
<protein>
    <submittedName>
        <fullName evidence="9">Putative Cytochrome c</fullName>
    </submittedName>
</protein>
<evidence type="ECO:0000313" key="10">
    <source>
        <dbReference type="Proteomes" id="UP000248168"/>
    </source>
</evidence>
<evidence type="ECO:0000313" key="9">
    <source>
        <dbReference type="EMBL" id="SPP63029.1"/>
    </source>
</evidence>
<accession>A0A330L195</accession>
<keyword evidence="5 6" id="KW-0408">Iron</keyword>
<keyword evidence="3 6" id="KW-0479">Metal-binding</keyword>
<evidence type="ECO:0000256" key="4">
    <source>
        <dbReference type="ARBA" id="ARBA00022982"/>
    </source>
</evidence>
<dbReference type="RefSeq" id="WP_121987638.1">
    <property type="nucleotide sequence ID" value="NZ_OUNR01000001.1"/>
</dbReference>
<dbReference type="InParanoid" id="A0A330L195"/>
<dbReference type="Gene3D" id="1.10.760.10">
    <property type="entry name" value="Cytochrome c-like domain"/>
    <property type="match status" value="1"/>
</dbReference>
<dbReference type="Pfam" id="PF00034">
    <property type="entry name" value="Cytochrom_C"/>
    <property type="match status" value="1"/>
</dbReference>
<dbReference type="GO" id="GO:0046872">
    <property type="term" value="F:metal ion binding"/>
    <property type="evidence" value="ECO:0007669"/>
    <property type="project" value="UniProtKB-KW"/>
</dbReference>
<dbReference type="GO" id="GO:0020037">
    <property type="term" value="F:heme binding"/>
    <property type="evidence" value="ECO:0007669"/>
    <property type="project" value="InterPro"/>
</dbReference>
<dbReference type="SUPFAM" id="SSF46626">
    <property type="entry name" value="Cytochrome c"/>
    <property type="match status" value="1"/>
</dbReference>
<keyword evidence="7" id="KW-0732">Signal</keyword>
<feature type="chain" id="PRO_5016350373" evidence="7">
    <location>
        <begin position="24"/>
        <end position="130"/>
    </location>
</feature>
<feature type="signal peptide" evidence="7">
    <location>
        <begin position="1"/>
        <end position="23"/>
    </location>
</feature>
<evidence type="ECO:0000256" key="1">
    <source>
        <dbReference type="ARBA" id="ARBA00022448"/>
    </source>
</evidence>
<evidence type="ECO:0000256" key="7">
    <source>
        <dbReference type="SAM" id="SignalP"/>
    </source>
</evidence>
<evidence type="ECO:0000256" key="5">
    <source>
        <dbReference type="ARBA" id="ARBA00023004"/>
    </source>
</evidence>
<dbReference type="PANTHER" id="PTHR37823:SF1">
    <property type="entry name" value="CYTOCHROME C-553-LIKE"/>
    <property type="match status" value="1"/>
</dbReference>
<dbReference type="PANTHER" id="PTHR37823">
    <property type="entry name" value="CYTOCHROME C-553-LIKE"/>
    <property type="match status" value="1"/>
</dbReference>
<keyword evidence="10" id="KW-1185">Reference proteome</keyword>
<dbReference type="OrthoDB" id="9757546at2"/>
<evidence type="ECO:0000259" key="8">
    <source>
        <dbReference type="PROSITE" id="PS51007"/>
    </source>
</evidence>
<dbReference type="Proteomes" id="UP000248168">
    <property type="component" value="Unassembled WGS sequence"/>
</dbReference>
<keyword evidence="4" id="KW-0249">Electron transport</keyword>
<reference evidence="10" key="1">
    <citation type="submission" date="2018-04" db="EMBL/GenBank/DDBJ databases">
        <authorList>
            <person name="Lucker S."/>
            <person name="Sakoula D."/>
        </authorList>
    </citation>
    <scope>NUCLEOTIDE SEQUENCE [LARGE SCALE GENOMIC DNA]</scope>
</reference>
<dbReference type="GO" id="GO:0009055">
    <property type="term" value="F:electron transfer activity"/>
    <property type="evidence" value="ECO:0007669"/>
    <property type="project" value="InterPro"/>
</dbReference>
<feature type="domain" description="Cytochrome c" evidence="8">
    <location>
        <begin position="39"/>
        <end position="124"/>
    </location>
</feature>
<organism evidence="9 10">
    <name type="scientific">Nitrospira lenta</name>
    <dbReference type="NCBI Taxonomy" id="1436998"/>
    <lineage>
        <taxon>Bacteria</taxon>
        <taxon>Pseudomonadati</taxon>
        <taxon>Nitrospirota</taxon>
        <taxon>Nitrospiria</taxon>
        <taxon>Nitrospirales</taxon>
        <taxon>Nitrospiraceae</taxon>
        <taxon>Nitrospira</taxon>
    </lineage>
</organism>
<evidence type="ECO:0000256" key="3">
    <source>
        <dbReference type="ARBA" id="ARBA00022723"/>
    </source>
</evidence>
<dbReference type="InterPro" id="IPR051811">
    <property type="entry name" value="Cytochrome_c550/c551-like"/>
</dbReference>
<gene>
    <name evidence="9" type="ORF">NITLEN_10115</name>
</gene>
<dbReference type="InterPro" id="IPR036909">
    <property type="entry name" value="Cyt_c-like_dom_sf"/>
</dbReference>
<dbReference type="InterPro" id="IPR009056">
    <property type="entry name" value="Cyt_c-like_dom"/>
</dbReference>
<proteinExistence type="predicted"/>
<keyword evidence="2 6" id="KW-0349">Heme</keyword>
<name>A0A330L195_9BACT</name>
<keyword evidence="1" id="KW-0813">Transport</keyword>
<sequence length="130" mass="13434">MTISRTCGLAVVLCVLSVAPACSQGESAPKAVASGAVPAGLQTGEAKFKANCSGCHGAGGAGTSQGPPLVHKIYEPNHHGDAAFQRAAANGVKAHHWEFGNMPKIEAVTPEDVDQIIAYVRWLQKQAGIF</sequence>
<evidence type="ECO:0000256" key="6">
    <source>
        <dbReference type="PROSITE-ProRule" id="PRU00433"/>
    </source>
</evidence>